<keyword evidence="4" id="KW-1185">Reference proteome</keyword>
<sequence>MRSFVYVACFLAAAAAATPVELQARSFAASQSSANQGSQTQDSFNSSPWGVAQSHSSSAYSNQQSSQVVQTVQPFLGLINQIQGSISSGSLSQSTASSYVSQIVSQLDPVLNQLTSCGCAGSPGVGSVVNTMFSQLYQVMQSFQSSIGNGFGPLLGPFQQILPSFQSFVQQYQQSFAFNSFSQSIDPFFNFMQPFVPGYGNILSSSSQSSSAQSSFSRSSSNVGPWGGFQSSASSSSSYQQSSQIVQGLQPIVSLVGQLQGMFGSNSISQSAASNYISQIVSQLQPVLGGFSNCGCINSPNVGSLVTNLFSQLTQIIQACQSTFGANFASIVSPFQGLVGTFQTLVQQSQQTSSSSTFLQTFSPFAQSLQSAIPGYGNFYPYWPAPLRWGGWSAAGLRAPSRSPLTRVTLSAVLGRRLPFLRRAVLDLLTSELPKRRMCPGPAWERITAGDASVDLRHLRLRPRNSEYNSGSKILNTYARLSDCKVAPFKGARFSVSPSLDQLDRFANGVRLPSLSRLSSSPDSHPAPHSYLGQKVHGEPGTTAAERVEIYKYLHWTRLGQAGQESCVAKTLLLGGMGLGLGAMFSLMSSSFAYKDPLRRDPTFDTMNHQWMSVGRTGSATVYGKNLVQTVEFAINFTINVATGYSPFKLVFGRQPLEALPAVECAINFAINIATGYSPFKLAFGRQPWLFPSTSGLSDVPTTLASLIKQHEGTWANAQDNLWADRVKQALHHNRRC</sequence>
<name>A0A2N5VG27_9BASI</name>
<evidence type="ECO:0000313" key="3">
    <source>
        <dbReference type="EMBL" id="PLW48934.1"/>
    </source>
</evidence>
<feature type="compositionally biased region" description="Low complexity" evidence="1">
    <location>
        <begin position="517"/>
        <end position="530"/>
    </location>
</feature>
<protein>
    <submittedName>
        <fullName evidence="3">Uncharacterized protein</fullName>
    </submittedName>
</protein>
<proteinExistence type="predicted"/>
<keyword evidence="2" id="KW-0732">Signal</keyword>
<feature type="chain" id="PRO_5014898349" evidence="2">
    <location>
        <begin position="17"/>
        <end position="737"/>
    </location>
</feature>
<dbReference type="Proteomes" id="UP000235388">
    <property type="component" value="Unassembled WGS sequence"/>
</dbReference>
<reference evidence="3 4" key="1">
    <citation type="submission" date="2017-11" db="EMBL/GenBank/DDBJ databases">
        <title>De novo assembly and phasing of dikaryotic genomes from two isolates of Puccinia coronata f. sp. avenae, the causal agent of oat crown rust.</title>
        <authorList>
            <person name="Miller M.E."/>
            <person name="Zhang Y."/>
            <person name="Omidvar V."/>
            <person name="Sperschneider J."/>
            <person name="Schwessinger B."/>
            <person name="Raley C."/>
            <person name="Palmer J.M."/>
            <person name="Garnica D."/>
            <person name="Upadhyaya N."/>
            <person name="Rathjen J."/>
            <person name="Taylor J.M."/>
            <person name="Park R.F."/>
            <person name="Dodds P.N."/>
            <person name="Hirsch C.D."/>
            <person name="Kianian S.F."/>
            <person name="Figueroa M."/>
        </authorList>
    </citation>
    <scope>NUCLEOTIDE SEQUENCE [LARGE SCALE GENOMIC DNA]</scope>
    <source>
        <strain evidence="3">12NC29</strain>
    </source>
</reference>
<feature type="signal peptide" evidence="2">
    <location>
        <begin position="1"/>
        <end position="16"/>
    </location>
</feature>
<comment type="caution">
    <text evidence="3">The sequence shown here is derived from an EMBL/GenBank/DDBJ whole genome shotgun (WGS) entry which is preliminary data.</text>
</comment>
<dbReference type="OrthoDB" id="2518044at2759"/>
<organism evidence="3 4">
    <name type="scientific">Puccinia coronata f. sp. avenae</name>
    <dbReference type="NCBI Taxonomy" id="200324"/>
    <lineage>
        <taxon>Eukaryota</taxon>
        <taxon>Fungi</taxon>
        <taxon>Dikarya</taxon>
        <taxon>Basidiomycota</taxon>
        <taxon>Pucciniomycotina</taxon>
        <taxon>Pucciniomycetes</taxon>
        <taxon>Pucciniales</taxon>
        <taxon>Pucciniaceae</taxon>
        <taxon>Puccinia</taxon>
    </lineage>
</organism>
<gene>
    <name evidence="3" type="ORF">PCANC_10716</name>
</gene>
<evidence type="ECO:0000256" key="1">
    <source>
        <dbReference type="SAM" id="MobiDB-lite"/>
    </source>
</evidence>
<dbReference type="EMBL" id="PGCJ01000099">
    <property type="protein sequence ID" value="PLW48934.1"/>
    <property type="molecule type" value="Genomic_DNA"/>
</dbReference>
<dbReference type="AlphaFoldDB" id="A0A2N5VG27"/>
<feature type="region of interest" description="Disordered" evidence="1">
    <location>
        <begin position="517"/>
        <end position="538"/>
    </location>
</feature>
<accession>A0A2N5VG27</accession>
<evidence type="ECO:0000313" key="4">
    <source>
        <dbReference type="Proteomes" id="UP000235388"/>
    </source>
</evidence>
<evidence type="ECO:0000256" key="2">
    <source>
        <dbReference type="SAM" id="SignalP"/>
    </source>
</evidence>